<dbReference type="InterPro" id="IPR015424">
    <property type="entry name" value="PyrdxlP-dep_Trfase"/>
</dbReference>
<evidence type="ECO:0000313" key="6">
    <source>
        <dbReference type="Proteomes" id="UP000246278"/>
    </source>
</evidence>
<proteinExistence type="predicted"/>
<dbReference type="Pfam" id="PF00155">
    <property type="entry name" value="Aminotran_1_2"/>
    <property type="match status" value="1"/>
</dbReference>
<reference evidence="6" key="1">
    <citation type="submission" date="2017-10" db="EMBL/GenBank/DDBJ databases">
        <authorList>
            <person name="Gaisin V.A."/>
            <person name="Rysina M.S."/>
            <person name="Grouzdev D.S."/>
        </authorList>
    </citation>
    <scope>NUCLEOTIDE SEQUENCE [LARGE SCALE GENOMIC DNA]</scope>
    <source>
        <strain evidence="6">V1</strain>
    </source>
</reference>
<protein>
    <recommendedName>
        <fullName evidence="4">Aminotransferase class I/classII large domain-containing protein</fullName>
    </recommendedName>
</protein>
<dbReference type="InterPro" id="IPR015422">
    <property type="entry name" value="PyrdxlP-dep_Trfase_small"/>
</dbReference>
<comment type="caution">
    <text evidence="5">The sequence shown here is derived from an EMBL/GenBank/DDBJ whole genome shotgun (WGS) entry which is preliminary data.</text>
</comment>
<evidence type="ECO:0000256" key="1">
    <source>
        <dbReference type="ARBA" id="ARBA00001933"/>
    </source>
</evidence>
<name>A0A317T4L1_9CHLB</name>
<accession>A0A317T4L1</accession>
<evidence type="ECO:0000259" key="4">
    <source>
        <dbReference type="Pfam" id="PF00155"/>
    </source>
</evidence>
<dbReference type="GO" id="GO:0008710">
    <property type="term" value="F:8-amino-7-oxononanoate synthase activity"/>
    <property type="evidence" value="ECO:0007669"/>
    <property type="project" value="TreeGrafter"/>
</dbReference>
<dbReference type="Proteomes" id="UP000246278">
    <property type="component" value="Unassembled WGS sequence"/>
</dbReference>
<dbReference type="GO" id="GO:0009102">
    <property type="term" value="P:biotin biosynthetic process"/>
    <property type="evidence" value="ECO:0007669"/>
    <property type="project" value="TreeGrafter"/>
</dbReference>
<dbReference type="GO" id="GO:0030170">
    <property type="term" value="F:pyridoxal phosphate binding"/>
    <property type="evidence" value="ECO:0007669"/>
    <property type="project" value="InterPro"/>
</dbReference>
<evidence type="ECO:0000256" key="2">
    <source>
        <dbReference type="ARBA" id="ARBA00022679"/>
    </source>
</evidence>
<keyword evidence="2" id="KW-0808">Transferase</keyword>
<evidence type="ECO:0000313" key="5">
    <source>
        <dbReference type="EMBL" id="PWW81583.1"/>
    </source>
</evidence>
<dbReference type="RefSeq" id="WP_110023702.1">
    <property type="nucleotide sequence ID" value="NZ_PDNZ01000006.1"/>
</dbReference>
<comment type="cofactor">
    <cofactor evidence="1">
        <name>pyridoxal 5'-phosphate</name>
        <dbReference type="ChEBI" id="CHEBI:597326"/>
    </cofactor>
</comment>
<dbReference type="InterPro" id="IPR015421">
    <property type="entry name" value="PyrdxlP-dep_Trfase_major"/>
</dbReference>
<dbReference type="Gene3D" id="3.40.640.10">
    <property type="entry name" value="Type I PLP-dependent aspartate aminotransferase-like (Major domain)"/>
    <property type="match status" value="1"/>
</dbReference>
<dbReference type="SUPFAM" id="SSF53383">
    <property type="entry name" value="PLP-dependent transferases"/>
    <property type="match status" value="1"/>
</dbReference>
<keyword evidence="6" id="KW-1185">Reference proteome</keyword>
<dbReference type="NCBIfam" id="NF005526">
    <property type="entry name" value="PRK07179.1"/>
    <property type="match status" value="1"/>
</dbReference>
<dbReference type="PANTHER" id="PTHR13693:SF100">
    <property type="entry name" value="8-AMINO-7-OXONONANOATE SYNTHASE"/>
    <property type="match status" value="1"/>
</dbReference>
<organism evidence="5 6">
    <name type="scientific">Prosthecochloris marina</name>
    <dbReference type="NCBI Taxonomy" id="2017681"/>
    <lineage>
        <taxon>Bacteria</taxon>
        <taxon>Pseudomonadati</taxon>
        <taxon>Chlorobiota</taxon>
        <taxon>Chlorobiia</taxon>
        <taxon>Chlorobiales</taxon>
        <taxon>Chlorobiaceae</taxon>
        <taxon>Prosthecochloris</taxon>
    </lineage>
</organism>
<evidence type="ECO:0000256" key="3">
    <source>
        <dbReference type="ARBA" id="ARBA00022898"/>
    </source>
</evidence>
<dbReference type="EMBL" id="PDNZ01000006">
    <property type="protein sequence ID" value="PWW81583.1"/>
    <property type="molecule type" value="Genomic_DNA"/>
</dbReference>
<dbReference type="InterPro" id="IPR050087">
    <property type="entry name" value="AON_synthase_class-II"/>
</dbReference>
<dbReference type="PANTHER" id="PTHR13693">
    <property type="entry name" value="CLASS II AMINOTRANSFERASE/8-AMINO-7-OXONONANOATE SYNTHASE"/>
    <property type="match status" value="1"/>
</dbReference>
<dbReference type="Gene3D" id="3.90.1150.10">
    <property type="entry name" value="Aspartate Aminotransferase, domain 1"/>
    <property type="match status" value="1"/>
</dbReference>
<gene>
    <name evidence="5" type="ORF">CR164_09235</name>
</gene>
<feature type="domain" description="Aminotransferase class I/classII large" evidence="4">
    <location>
        <begin position="57"/>
        <end position="392"/>
    </location>
</feature>
<sequence length="414" mass="46544">MFRDEEYRKCPERKPNDSVGQLPDFIERKLKACEEEAFKPRKSGKPLVIGNRIPGSDSIVLQSNDYLHISKHPDIVRAQVSILENSIQELVMSSVFLREGSDKSIFEKSMADFMGFESSILCQSGWAANVGLLQVIASEDIPVYIDFFTHMSLWEGVRTAGAIPYSFRHNDVEHMERLIKEHGPGIVLVDSLYSTTGDIALLEDIVDVAERYGCVIVIDESHSLGTHGEKGTGLVSELGLTKKVHFITASLAKAFAGRAGIIVCSEHFARFYPYLAFPYIFSSALLPYEIAGLQASLKIIANADERRSRLHENAKFVRESLDSLGYNIASQSQIIAIESGLESEAEVFRDSLEARNVFGSVFFPPATPKNRTLVRFSLHSELKKEELQYLLRVCEEIRDEVNMWGWKSTKRKGR</sequence>
<dbReference type="InterPro" id="IPR004839">
    <property type="entry name" value="Aminotransferase_I/II_large"/>
</dbReference>
<keyword evidence="3" id="KW-0663">Pyridoxal phosphate</keyword>
<dbReference type="AlphaFoldDB" id="A0A317T4L1"/>
<dbReference type="OrthoDB" id="9807157at2"/>